<protein>
    <submittedName>
        <fullName evidence="1">Uncharacterized protein</fullName>
    </submittedName>
</protein>
<keyword evidence="2" id="KW-1185">Reference proteome</keyword>
<comment type="caution">
    <text evidence="1">The sequence shown here is derived from an EMBL/GenBank/DDBJ whole genome shotgun (WGS) entry which is preliminary data.</text>
</comment>
<name>A0A8J1UAC9_OWEFU</name>
<accession>A0A8J1UAC9</accession>
<reference evidence="1" key="1">
    <citation type="submission" date="2022-03" db="EMBL/GenBank/DDBJ databases">
        <authorList>
            <person name="Martin C."/>
        </authorList>
    </citation>
    <scope>NUCLEOTIDE SEQUENCE</scope>
</reference>
<feature type="non-terminal residue" evidence="1">
    <location>
        <position position="228"/>
    </location>
</feature>
<dbReference type="AlphaFoldDB" id="A0A8J1UAC9"/>
<sequence>NPKSTTITKHVTTKLSTEQPLTTNRSTQKPIIANNRTNITPSDKTMVHINNTTEDYGNDIMQQAESTETMIRKTDEEEIADANIGLIAGSITGAFLFLLLIVLVAVAMVKCRQKANTDTKATTEMYESVDPSAVVKDTTPHVYSQLDIPYVEPQPSYVNTTFASAEPVSSVEYEVVNTKAEIDDIQGRSVVHEEVNYEVVSVGNVKNKIDYENVANGKVKSEAYCREP</sequence>
<evidence type="ECO:0000313" key="2">
    <source>
        <dbReference type="Proteomes" id="UP000749559"/>
    </source>
</evidence>
<gene>
    <name evidence="1" type="ORF">OFUS_LOCUS19933</name>
</gene>
<dbReference type="EMBL" id="CAIIXF020000009">
    <property type="protein sequence ID" value="CAH1795387.1"/>
    <property type="molecule type" value="Genomic_DNA"/>
</dbReference>
<dbReference type="Proteomes" id="UP000749559">
    <property type="component" value="Unassembled WGS sequence"/>
</dbReference>
<proteinExistence type="predicted"/>
<evidence type="ECO:0000313" key="1">
    <source>
        <dbReference type="EMBL" id="CAH1795387.1"/>
    </source>
</evidence>
<feature type="non-terminal residue" evidence="1">
    <location>
        <position position="1"/>
    </location>
</feature>
<organism evidence="1 2">
    <name type="scientific">Owenia fusiformis</name>
    <name type="common">Polychaete worm</name>
    <dbReference type="NCBI Taxonomy" id="6347"/>
    <lineage>
        <taxon>Eukaryota</taxon>
        <taxon>Metazoa</taxon>
        <taxon>Spiralia</taxon>
        <taxon>Lophotrochozoa</taxon>
        <taxon>Annelida</taxon>
        <taxon>Polychaeta</taxon>
        <taxon>Sedentaria</taxon>
        <taxon>Canalipalpata</taxon>
        <taxon>Sabellida</taxon>
        <taxon>Oweniida</taxon>
        <taxon>Oweniidae</taxon>
        <taxon>Owenia</taxon>
    </lineage>
</organism>